<gene>
    <name evidence="2" type="ORF">HG15A2_24550</name>
</gene>
<organism evidence="2 3">
    <name type="scientific">Adhaeretor mobilis</name>
    <dbReference type="NCBI Taxonomy" id="1930276"/>
    <lineage>
        <taxon>Bacteria</taxon>
        <taxon>Pseudomonadati</taxon>
        <taxon>Planctomycetota</taxon>
        <taxon>Planctomycetia</taxon>
        <taxon>Pirellulales</taxon>
        <taxon>Lacipirellulaceae</taxon>
        <taxon>Adhaeretor</taxon>
    </lineage>
</organism>
<protein>
    <recommendedName>
        <fullName evidence="4">Transporter</fullName>
    </recommendedName>
</protein>
<dbReference type="RefSeq" id="WP_145060425.1">
    <property type="nucleotide sequence ID" value="NZ_CP036263.1"/>
</dbReference>
<sequence length="293" mass="32983" precursor="true">MRNRNGISQHFIFLGLVFLCSATSHGQWFEFSDDFSKCDRCQRNPWDERIETERHDFTQSAVTVGRGIFQIESGYSYFYNDAEGEIEDSHTGPEMLLRYGISEDIEVRLRWNYVWQFIDVSPDESGSEDLRYSIKLQMTRQLEESLLPTSALEVRGTAPTGGEAYSTGGVEFGLDYIYQWELTEGVTFAGSTGYAQNGNGDFGLIPDLPTQENFNVLSQSAVLGMELSATNSMYIEWYGLYSDGLEDEIVVSIFNIGIDHYVTDDFVIDFRAGVGLSGDSDDFFTGVGGGYRF</sequence>
<keyword evidence="1" id="KW-0732">Signal</keyword>
<dbReference type="InterPro" id="IPR025737">
    <property type="entry name" value="FApF"/>
</dbReference>
<dbReference type="Pfam" id="PF13557">
    <property type="entry name" value="Phenol_MetA_deg"/>
    <property type="match status" value="1"/>
</dbReference>
<evidence type="ECO:0008006" key="4">
    <source>
        <dbReference type="Google" id="ProtNLM"/>
    </source>
</evidence>
<dbReference type="AlphaFoldDB" id="A0A517MWB4"/>
<evidence type="ECO:0000313" key="2">
    <source>
        <dbReference type="EMBL" id="QDS99163.1"/>
    </source>
</evidence>
<dbReference type="EMBL" id="CP036263">
    <property type="protein sequence ID" value="QDS99163.1"/>
    <property type="molecule type" value="Genomic_DNA"/>
</dbReference>
<evidence type="ECO:0000313" key="3">
    <source>
        <dbReference type="Proteomes" id="UP000319852"/>
    </source>
</evidence>
<dbReference type="KEGG" id="amob:HG15A2_24550"/>
<feature type="chain" id="PRO_5021941121" description="Transporter" evidence="1">
    <location>
        <begin position="27"/>
        <end position="293"/>
    </location>
</feature>
<reference evidence="2 3" key="1">
    <citation type="submission" date="2019-02" db="EMBL/GenBank/DDBJ databases">
        <title>Deep-cultivation of Planctomycetes and their phenomic and genomic characterization uncovers novel biology.</title>
        <authorList>
            <person name="Wiegand S."/>
            <person name="Jogler M."/>
            <person name="Boedeker C."/>
            <person name="Pinto D."/>
            <person name="Vollmers J."/>
            <person name="Rivas-Marin E."/>
            <person name="Kohn T."/>
            <person name="Peeters S.H."/>
            <person name="Heuer A."/>
            <person name="Rast P."/>
            <person name="Oberbeckmann S."/>
            <person name="Bunk B."/>
            <person name="Jeske O."/>
            <person name="Meyerdierks A."/>
            <person name="Storesund J.E."/>
            <person name="Kallscheuer N."/>
            <person name="Luecker S."/>
            <person name="Lage O.M."/>
            <person name="Pohl T."/>
            <person name="Merkel B.J."/>
            <person name="Hornburger P."/>
            <person name="Mueller R.-W."/>
            <person name="Bruemmer F."/>
            <person name="Labrenz M."/>
            <person name="Spormann A.M."/>
            <person name="Op den Camp H."/>
            <person name="Overmann J."/>
            <person name="Amann R."/>
            <person name="Jetten M.S.M."/>
            <person name="Mascher T."/>
            <person name="Medema M.H."/>
            <person name="Devos D.P."/>
            <person name="Kaster A.-K."/>
            <person name="Ovreas L."/>
            <person name="Rohde M."/>
            <person name="Galperin M.Y."/>
            <person name="Jogler C."/>
        </authorList>
    </citation>
    <scope>NUCLEOTIDE SEQUENCE [LARGE SCALE GENOMIC DNA]</scope>
    <source>
        <strain evidence="2 3">HG15A2</strain>
    </source>
</reference>
<evidence type="ECO:0000256" key="1">
    <source>
        <dbReference type="SAM" id="SignalP"/>
    </source>
</evidence>
<accession>A0A517MWB4</accession>
<proteinExistence type="predicted"/>
<keyword evidence="3" id="KW-1185">Reference proteome</keyword>
<dbReference type="OrthoDB" id="257472at2"/>
<feature type="signal peptide" evidence="1">
    <location>
        <begin position="1"/>
        <end position="26"/>
    </location>
</feature>
<dbReference type="Proteomes" id="UP000319852">
    <property type="component" value="Chromosome"/>
</dbReference>
<name>A0A517MWB4_9BACT</name>